<dbReference type="OrthoDB" id="2963168at2759"/>
<comment type="similarity">
    <text evidence="1">Belongs to the heat shock protein 70 family.</text>
</comment>
<protein>
    <submittedName>
        <fullName evidence="5 6">Heat shock 70 kDa protein 12A-like</fullName>
    </submittedName>
</protein>
<dbReference type="PANTHER" id="PTHR14187:SF5">
    <property type="entry name" value="HEAT SHOCK 70 KDA PROTEIN 12A"/>
    <property type="match status" value="1"/>
</dbReference>
<dbReference type="InterPro" id="IPR013126">
    <property type="entry name" value="Hsp_70_fam"/>
</dbReference>
<proteinExistence type="inferred from homology"/>
<accession>A0A8B8D276</accession>
<gene>
    <name evidence="5 6" type="primary">LOC111123885</name>
</gene>
<dbReference type="SUPFAM" id="SSF53067">
    <property type="entry name" value="Actin-like ATPase domain"/>
    <property type="match status" value="2"/>
</dbReference>
<dbReference type="Gene3D" id="3.90.640.10">
    <property type="entry name" value="Actin, Chain A, domain 4"/>
    <property type="match status" value="1"/>
</dbReference>
<dbReference type="KEGG" id="cvn:111123885"/>
<reference evidence="5 6" key="1">
    <citation type="submission" date="2025-04" db="UniProtKB">
        <authorList>
            <consortium name="RefSeq"/>
        </authorList>
    </citation>
    <scope>IDENTIFICATION</scope>
    <source>
        <tissue evidence="5 6">Whole sample</tissue>
    </source>
</reference>
<dbReference type="RefSeq" id="XP_022322242.1">
    <property type="nucleotide sequence ID" value="XM_022466534.1"/>
</dbReference>
<evidence type="ECO:0000313" key="6">
    <source>
        <dbReference type="RefSeq" id="XP_022322242.1"/>
    </source>
</evidence>
<organism evidence="4 6">
    <name type="scientific">Crassostrea virginica</name>
    <name type="common">Eastern oyster</name>
    <dbReference type="NCBI Taxonomy" id="6565"/>
    <lineage>
        <taxon>Eukaryota</taxon>
        <taxon>Metazoa</taxon>
        <taxon>Spiralia</taxon>
        <taxon>Lophotrochozoa</taxon>
        <taxon>Mollusca</taxon>
        <taxon>Bivalvia</taxon>
        <taxon>Autobranchia</taxon>
        <taxon>Pteriomorphia</taxon>
        <taxon>Ostreida</taxon>
        <taxon>Ostreoidea</taxon>
        <taxon>Ostreidae</taxon>
        <taxon>Crassostrea</taxon>
    </lineage>
</organism>
<keyword evidence="2" id="KW-0547">Nucleotide-binding</keyword>
<dbReference type="GO" id="GO:0005524">
    <property type="term" value="F:ATP binding"/>
    <property type="evidence" value="ECO:0007669"/>
    <property type="project" value="UniProtKB-KW"/>
</dbReference>
<dbReference type="Gene3D" id="3.30.420.40">
    <property type="match status" value="2"/>
</dbReference>
<evidence type="ECO:0000256" key="3">
    <source>
        <dbReference type="ARBA" id="ARBA00022840"/>
    </source>
</evidence>
<dbReference type="Pfam" id="PF00012">
    <property type="entry name" value="HSP70"/>
    <property type="match status" value="1"/>
</dbReference>
<evidence type="ECO:0000256" key="2">
    <source>
        <dbReference type="ARBA" id="ARBA00022741"/>
    </source>
</evidence>
<dbReference type="AlphaFoldDB" id="A0A8B8D276"/>
<dbReference type="Proteomes" id="UP000694844">
    <property type="component" value="Chromosome 3"/>
</dbReference>
<name>A0A8B8D276_CRAVI</name>
<keyword evidence="3" id="KW-0067">ATP-binding</keyword>
<keyword evidence="4" id="KW-1185">Reference proteome</keyword>
<sequence length="570" mass="64513">MDFERGPCKVVIAIDVGTSYSGYAFSMTDTPYDITAGKWKTQSSELLESPKTPTALLLNASNKFEAFGYEAEKRFKELVEENKHTEYRYFHDFKMVLQGRKRLGQQVEVVDHMNKPMDALTLFSKAIEHLNKMCLEALKEKQQVDKGCMRWVLTIPSMWENFSKEFIRKAAEQAGIPELLLCLAYEPEVAAIYNIKGSPPDLSTNNTIQQQYPQGSQILVVDFGGGIADFSLIEVIDETYLEVKNQCMGGQWGGNAINTAVWKIMEELLSADVIDEFKKQTSDYLEMESNIELKKRDLSADNKLILTMYPSLAAICKEKTGQTYKQLVEASPHANKVKVRTGKIIFEKEMIETLFEETVKKSFSVMDELLRIGSQVQDIILVGGFAESGILQKKFQEKYQKYRVIIPTDPGLAVLKGAVIFGHKSHIIKSRVCPHTYGVEVLQFGSTTDTKMKKKVISGITFCSGGLKTIVTKGTRFKVEELADLEVVSPSNRERRLFLRFYQTDNPSIEGVTENDCIGRVNLRFGEAPEKIPVLLRIVFKFGEIEMYVSANTKRNSLSVRSDMNFMDSF</sequence>
<dbReference type="GeneID" id="111123885"/>
<evidence type="ECO:0000313" key="4">
    <source>
        <dbReference type="Proteomes" id="UP000694844"/>
    </source>
</evidence>
<dbReference type="CDD" id="cd10229">
    <property type="entry name" value="ASKHA_NBD_HSP70_HSPA12"/>
    <property type="match status" value="1"/>
</dbReference>
<dbReference type="RefSeq" id="XP_022322241.1">
    <property type="nucleotide sequence ID" value="XM_022466533.1"/>
</dbReference>
<dbReference type="GO" id="GO:0140662">
    <property type="term" value="F:ATP-dependent protein folding chaperone"/>
    <property type="evidence" value="ECO:0007669"/>
    <property type="project" value="InterPro"/>
</dbReference>
<evidence type="ECO:0000256" key="1">
    <source>
        <dbReference type="ARBA" id="ARBA00007381"/>
    </source>
</evidence>
<dbReference type="InterPro" id="IPR043129">
    <property type="entry name" value="ATPase_NBD"/>
</dbReference>
<evidence type="ECO:0000313" key="5">
    <source>
        <dbReference type="RefSeq" id="XP_022322241.1"/>
    </source>
</evidence>
<dbReference type="PANTHER" id="PTHR14187">
    <property type="entry name" value="ALPHA KINASE/ELONGATION FACTOR 2 KINASE"/>
    <property type="match status" value="1"/>
</dbReference>